<dbReference type="AlphaFoldDB" id="S6AJU8"/>
<reference evidence="1 2" key="1">
    <citation type="journal article" date="2012" name="Appl. Environ. Microbiol.">
        <title>Draft genome sequence of a psychrotolerant sulfur-oxidizing bacterium, Sulfuricella denitrificans skB26, and proteomic insights into cold adaptation.</title>
        <authorList>
            <person name="Watanabe T."/>
            <person name="Kojima H."/>
            <person name="Fukui M."/>
        </authorList>
    </citation>
    <scope>NUCLEOTIDE SEQUENCE [LARGE SCALE GENOMIC DNA]</scope>
    <source>
        <strain evidence="2">skB26</strain>
    </source>
</reference>
<name>S6AJU8_SULDS</name>
<keyword evidence="2" id="KW-1185">Reference proteome</keyword>
<protein>
    <submittedName>
        <fullName evidence="1">Uncharacterized protein</fullName>
    </submittedName>
</protein>
<proteinExistence type="predicted"/>
<dbReference type="HOGENOM" id="CLU_2556019_0_0_4"/>
<dbReference type="KEGG" id="sdr:SCD_n01000"/>
<evidence type="ECO:0000313" key="1">
    <source>
        <dbReference type="EMBL" id="BAN34839.1"/>
    </source>
</evidence>
<organism evidence="1 2">
    <name type="scientific">Sulfuricella denitrificans (strain DSM 22764 / NBRC 105220 / skB26)</name>
    <dbReference type="NCBI Taxonomy" id="1163617"/>
    <lineage>
        <taxon>Bacteria</taxon>
        <taxon>Pseudomonadati</taxon>
        <taxon>Pseudomonadota</taxon>
        <taxon>Betaproteobacteria</taxon>
        <taxon>Nitrosomonadales</taxon>
        <taxon>Sulfuricellaceae</taxon>
        <taxon>Sulfuricella</taxon>
    </lineage>
</organism>
<dbReference type="RefSeq" id="WP_009206212.1">
    <property type="nucleotide sequence ID" value="NC_022357.1"/>
</dbReference>
<dbReference type="eggNOG" id="ENOG5033ECY">
    <property type="taxonomic scope" value="Bacteria"/>
</dbReference>
<gene>
    <name evidence="1" type="ORF">SCD_n01000</name>
</gene>
<dbReference type="OrthoDB" id="8811917at2"/>
<accession>S6AJU8</accession>
<evidence type="ECO:0000313" key="2">
    <source>
        <dbReference type="Proteomes" id="UP000015559"/>
    </source>
</evidence>
<dbReference type="STRING" id="1163617.SCD_n01000"/>
<sequence>MKKLTVRIHAELEIPDDWEVIEHKSGIQALKIGDRFIDFDIVPLATEENDMDATWTDEDEELTNDILTTVTGLDSKLEIG</sequence>
<dbReference type="Proteomes" id="UP000015559">
    <property type="component" value="Chromosome"/>
</dbReference>
<dbReference type="EMBL" id="AP013066">
    <property type="protein sequence ID" value="BAN34839.1"/>
    <property type="molecule type" value="Genomic_DNA"/>
</dbReference>